<dbReference type="Pfam" id="PF00067">
    <property type="entry name" value="p450"/>
    <property type="match status" value="3"/>
</dbReference>
<evidence type="ECO:0000256" key="4">
    <source>
        <dbReference type="ARBA" id="ARBA00022723"/>
    </source>
</evidence>
<evidence type="ECO:0000256" key="8">
    <source>
        <dbReference type="PIRSR" id="PIRSR602401-1"/>
    </source>
</evidence>
<reference evidence="9 10" key="1">
    <citation type="journal article" date="2013" name="J. Biotechnol.">
        <title>Establishment and interpretation of the genome sequence of the phytopathogenic fungus Rhizoctonia solani AG1-IB isolate 7/3/14.</title>
        <authorList>
            <person name="Wibberg D.W."/>
            <person name="Jelonek L.J."/>
            <person name="Rupp O.R."/>
            <person name="Hennig M.H."/>
            <person name="Eikmeyer F.E."/>
            <person name="Goesmann A.G."/>
            <person name="Hartmann A.H."/>
            <person name="Borriss R.B."/>
            <person name="Grosch R.G."/>
            <person name="Puehler A.P."/>
            <person name="Schlueter A.S."/>
        </authorList>
    </citation>
    <scope>NUCLEOTIDE SEQUENCE [LARGE SCALE GENOMIC DNA]</scope>
    <source>
        <strain evidence="10">AG1-IB / isolate 7/3/14</strain>
    </source>
</reference>
<dbReference type="PANTHER" id="PTHR24287">
    <property type="entry name" value="P450, PUTATIVE (EUROFUNG)-RELATED"/>
    <property type="match status" value="1"/>
</dbReference>
<dbReference type="GO" id="GO:0004497">
    <property type="term" value="F:monooxygenase activity"/>
    <property type="evidence" value="ECO:0007669"/>
    <property type="project" value="UniProtKB-KW"/>
</dbReference>
<evidence type="ECO:0000256" key="6">
    <source>
        <dbReference type="ARBA" id="ARBA00023004"/>
    </source>
</evidence>
<evidence type="ECO:0000313" key="9">
    <source>
        <dbReference type="EMBL" id="CCO32700.1"/>
    </source>
</evidence>
<dbReference type="InterPro" id="IPR047146">
    <property type="entry name" value="Cyt_P450_E_CYP52_fungi"/>
</dbReference>
<proteinExistence type="inferred from homology"/>
<dbReference type="InterPro" id="IPR002401">
    <property type="entry name" value="Cyt_P450_E_grp-I"/>
</dbReference>
<evidence type="ECO:0000256" key="5">
    <source>
        <dbReference type="ARBA" id="ARBA00023002"/>
    </source>
</evidence>
<evidence type="ECO:0000256" key="7">
    <source>
        <dbReference type="ARBA" id="ARBA00023033"/>
    </source>
</evidence>
<keyword evidence="5" id="KW-0560">Oxidoreductase</keyword>
<dbReference type="InterPro" id="IPR036396">
    <property type="entry name" value="Cyt_P450_sf"/>
</dbReference>
<dbReference type="SUPFAM" id="SSF48264">
    <property type="entry name" value="Cytochrome P450"/>
    <property type="match status" value="1"/>
</dbReference>
<dbReference type="EMBL" id="CAOJ01010288">
    <property type="protein sequence ID" value="CCO32700.1"/>
    <property type="molecule type" value="Genomic_DNA"/>
</dbReference>
<dbReference type="GO" id="GO:0020037">
    <property type="term" value="F:heme binding"/>
    <property type="evidence" value="ECO:0007669"/>
    <property type="project" value="InterPro"/>
</dbReference>
<keyword evidence="3 8" id="KW-0349">Heme</keyword>
<dbReference type="Proteomes" id="UP000012065">
    <property type="component" value="Unassembled WGS sequence"/>
</dbReference>
<dbReference type="PANTHER" id="PTHR24287:SF1">
    <property type="entry name" value="P450, PUTATIVE (EUROFUNG)-RELATED"/>
    <property type="match status" value="1"/>
</dbReference>
<sequence length="415" mass="47394">MRTGYCGATWEVLVALYGNIFNLRLFEQDLILTVEPEVVKAVLSTEFNNYEKGPDIKGMMFSVLGDGVFNSDGETWKAHRSMSRPYFTRDHVAISKLLARMAEPNHPAVDFQDLACRFTLDSGTEFLFGRDVHSLDASLPYPHEEPRDDGASFGAAFARAQQHITHRLGLPVLWPWMELFWDRTLEDMKIIHAYVKPILVRQGSKPMKQNETVIRDEIINILVAARDTTAASLTFAVYMLSQNPEIMARLREEIIDRLGTSSIPTPQDLKEMKLFPPVPANSRAAKKSTVLKVKDKNYFVPSGTRIIWSTLLMHRRKDLWGPDADEFDPNRCAGPRICLGQQFAYSEASFFLCRLLQRVESVELAPDSQPKETLPPSEWQNGTGRQVYEKIWPKYHLTLYCNGGLWLRMKEVEHA</sequence>
<comment type="caution">
    <text evidence="9">The sequence shown here is derived from an EMBL/GenBank/DDBJ whole genome shotgun (WGS) entry which is preliminary data.</text>
</comment>
<keyword evidence="7" id="KW-0503">Monooxygenase</keyword>
<evidence type="ECO:0000256" key="3">
    <source>
        <dbReference type="ARBA" id="ARBA00022617"/>
    </source>
</evidence>
<name>M5C149_THACB</name>
<keyword evidence="6 8" id="KW-0408">Iron</keyword>
<evidence type="ECO:0008006" key="11">
    <source>
        <dbReference type="Google" id="ProtNLM"/>
    </source>
</evidence>
<evidence type="ECO:0000313" key="10">
    <source>
        <dbReference type="Proteomes" id="UP000012065"/>
    </source>
</evidence>
<dbReference type="AlphaFoldDB" id="M5C149"/>
<organism evidence="9 10">
    <name type="scientific">Thanatephorus cucumeris (strain AG1-IB / isolate 7/3/14)</name>
    <name type="common">Lettuce bottom rot fungus</name>
    <name type="synonym">Rhizoctonia solani</name>
    <dbReference type="NCBI Taxonomy" id="1108050"/>
    <lineage>
        <taxon>Eukaryota</taxon>
        <taxon>Fungi</taxon>
        <taxon>Dikarya</taxon>
        <taxon>Basidiomycota</taxon>
        <taxon>Agaricomycotina</taxon>
        <taxon>Agaricomycetes</taxon>
        <taxon>Cantharellales</taxon>
        <taxon>Ceratobasidiaceae</taxon>
        <taxon>Rhizoctonia</taxon>
        <taxon>Rhizoctonia solani AG-1</taxon>
    </lineage>
</organism>
<dbReference type="Gene3D" id="1.10.630.10">
    <property type="entry name" value="Cytochrome P450"/>
    <property type="match status" value="1"/>
</dbReference>
<comment type="similarity">
    <text evidence="2">Belongs to the cytochrome P450 family.</text>
</comment>
<keyword evidence="4 8" id="KW-0479">Metal-binding</keyword>
<protein>
    <recommendedName>
        <fullName evidence="11">Cytochrome P450</fullName>
    </recommendedName>
</protein>
<dbReference type="InterPro" id="IPR001128">
    <property type="entry name" value="Cyt_P450"/>
</dbReference>
<accession>M5C149</accession>
<evidence type="ECO:0000256" key="1">
    <source>
        <dbReference type="ARBA" id="ARBA00001971"/>
    </source>
</evidence>
<evidence type="ECO:0000256" key="2">
    <source>
        <dbReference type="ARBA" id="ARBA00010617"/>
    </source>
</evidence>
<dbReference type="HOGENOM" id="CLU_001570_27_0_1"/>
<comment type="cofactor">
    <cofactor evidence="1 8">
        <name>heme</name>
        <dbReference type="ChEBI" id="CHEBI:30413"/>
    </cofactor>
</comment>
<dbReference type="PRINTS" id="PR00463">
    <property type="entry name" value="EP450I"/>
</dbReference>
<feature type="binding site" description="axial binding residue" evidence="8">
    <location>
        <position position="338"/>
    </location>
    <ligand>
        <name>heme</name>
        <dbReference type="ChEBI" id="CHEBI:30413"/>
    </ligand>
    <ligandPart>
        <name>Fe</name>
        <dbReference type="ChEBI" id="CHEBI:18248"/>
    </ligandPart>
</feature>
<dbReference type="GO" id="GO:0005506">
    <property type="term" value="F:iron ion binding"/>
    <property type="evidence" value="ECO:0007669"/>
    <property type="project" value="InterPro"/>
</dbReference>
<dbReference type="GO" id="GO:0016705">
    <property type="term" value="F:oxidoreductase activity, acting on paired donors, with incorporation or reduction of molecular oxygen"/>
    <property type="evidence" value="ECO:0007669"/>
    <property type="project" value="InterPro"/>
</dbReference>
<gene>
    <name evidence="9" type="ORF">BN14_06763</name>
</gene>